<evidence type="ECO:0000313" key="2">
    <source>
        <dbReference type="EMBL" id="CTR04541.1"/>
    </source>
</evidence>
<feature type="region of interest" description="Disordered" evidence="1">
    <location>
        <begin position="1150"/>
        <end position="1190"/>
    </location>
</feature>
<dbReference type="EMBL" id="CWKI01000001">
    <property type="protein sequence ID" value="CTR04541.1"/>
    <property type="molecule type" value="Genomic_DNA"/>
</dbReference>
<feature type="region of interest" description="Disordered" evidence="1">
    <location>
        <begin position="542"/>
        <end position="640"/>
    </location>
</feature>
<feature type="region of interest" description="Disordered" evidence="1">
    <location>
        <begin position="1"/>
        <end position="20"/>
    </location>
</feature>
<feature type="compositionally biased region" description="Basic residues" evidence="1">
    <location>
        <begin position="9"/>
        <end position="20"/>
    </location>
</feature>
<keyword evidence="3" id="KW-1185">Reference proteome</keyword>
<evidence type="ECO:0000256" key="1">
    <source>
        <dbReference type="SAM" id="MobiDB-lite"/>
    </source>
</evidence>
<accession>A0A0K3CBM2</accession>
<feature type="compositionally biased region" description="Acidic residues" evidence="1">
    <location>
        <begin position="1234"/>
        <end position="1250"/>
    </location>
</feature>
<gene>
    <name evidence="2" type="primary">FGENESH: predicted gene_1.402</name>
    <name evidence="2" type="ORF">BN2166_0004020</name>
</gene>
<dbReference type="Proteomes" id="UP000199069">
    <property type="component" value="Unassembled WGS sequence"/>
</dbReference>
<dbReference type="SUPFAM" id="SSF52047">
    <property type="entry name" value="RNI-like"/>
    <property type="match status" value="1"/>
</dbReference>
<organism evidence="2 3">
    <name type="scientific">Rhodotorula toruloides</name>
    <name type="common">Yeast</name>
    <name type="synonym">Rhodosporidium toruloides</name>
    <dbReference type="NCBI Taxonomy" id="5286"/>
    <lineage>
        <taxon>Eukaryota</taxon>
        <taxon>Fungi</taxon>
        <taxon>Dikarya</taxon>
        <taxon>Basidiomycota</taxon>
        <taxon>Pucciniomycotina</taxon>
        <taxon>Microbotryomycetes</taxon>
        <taxon>Sporidiobolales</taxon>
        <taxon>Sporidiobolaceae</taxon>
        <taxon>Rhodotorula</taxon>
    </lineage>
</organism>
<dbReference type="AlphaFoldDB" id="A0A0K3CBM2"/>
<evidence type="ECO:0000313" key="3">
    <source>
        <dbReference type="Proteomes" id="UP000199069"/>
    </source>
</evidence>
<reference evidence="2 3" key="1">
    <citation type="submission" date="2015-07" db="EMBL/GenBank/DDBJ databases">
        <authorList>
            <person name="Cajimat M.N.B."/>
            <person name="Milazzo M.L."/>
            <person name="Fulhorst C.F."/>
        </authorList>
    </citation>
    <scope>NUCLEOTIDE SEQUENCE [LARGE SCALE GENOMIC DNA]</scope>
    <source>
        <strain evidence="2">Single colony</strain>
    </source>
</reference>
<feature type="region of interest" description="Disordered" evidence="1">
    <location>
        <begin position="1222"/>
        <end position="1266"/>
    </location>
</feature>
<name>A0A0K3CBM2_RHOTO</name>
<feature type="compositionally biased region" description="Basic and acidic residues" evidence="1">
    <location>
        <begin position="1222"/>
        <end position="1233"/>
    </location>
</feature>
<protein>
    <submittedName>
        <fullName evidence="2">FGENESH: predicted gene_1.402 protein</fullName>
    </submittedName>
</protein>
<feature type="compositionally biased region" description="Low complexity" evidence="1">
    <location>
        <begin position="602"/>
        <end position="613"/>
    </location>
</feature>
<sequence length="1266" mass="141867">MAPQSAASPRKKGGRSSGAKKKSAWTRCLITSLPPELYPSIFAEAIDHGNFVLCRALLPHTLVELYRTVELSDQVELAQFAAAIMRRPWLASEVRSFVLRDIDVEIDEEADGLVWDKIDPSLGSDRLETLQVLTGKRGRPYQPDDIIVGHGLIKDVLRLMSNLEDLDITGVYFRRHLFIPAFLEEGPWPRLKALRLASDKRDAGYVQQPDQGILRNISAFLPTLNTLTLVHVESDLPVDYLNLDTRSALPARSLSIRTLTLRNQYRVGPDFRVLLAGLSHALRSFQLEAFRVYADIFHDFRHLPPTIEYLRIGLGPACPLYDRSVEYPKFEAGAWHLPQLKSLHLDGDIVSRATFDLIYALPEVESLALGAHTAIEAQPLLSLIRGGPSTWPRLSCLTVNICSCSEDEPKYPFTHSATPNWPPHFNKQDASELLRFCDVRDIVLRGSVLCAFGVCAPDGAHGCPGWVKQKDADPALMKGRRGRNKPTSLTTRLWSDPLLISQLSLSPVHFTRSRLAASLTVPALSFGRVTMTRRRAARHYTYEPEEDKEQIPVGGRQLARGGQVGKTRNGTLTAPISRTDSAAGAVRRAPSKRLRGLAPDATSTPLSPILSSTAHLSPRKSRKTRTTAQPRLPSPAPRSLSLADLPTEILERIGEHLLPVISPSWPDGSRTLSKDWTGRIKDLLAMRSTCKATWTGLSALVHRCWSVRVSESVAGGSSASGLDAIVKGRGRGAFVVPASRIRHFSFNLSANGVVVPELRAPAFHNDLKLLDKMVYMYRLESFAYVYSDEDQVVERSPYQTKAIDIGVLEILAELPLMRDLYFCGVRFEGDLAEALKETPSEDEDDFDDGEDDGQDDSSSDDELAFVDNETPFPALRRITLNTCDDSMLQLLRLNLPLEEVRIWRDFATPLNAPALTDWWPPSLWQTVEEVDVVGMTGATGRRVLDEWLNSLILTRSLQPPVFVPLRSLRISEPHELSVIRRDILLSFALLPQLRHLTFFVWNERTFGPNLVKEIHEALPDLEELGIGLESEQLSWWQGSLHDWSTALALFRNLRVFTWNYSPYADLDFDDTRRYATPLVRSTFFPQLPNLVQLRWFGHFLHLRRDASTGWWDWSDDDPRIVPPLPAWAEERLAAKEVKVWSSSSTGNVKQFGIRTKPRQPLAELEAASRDPTSPSLYTEDSSSGASTSSIADWLEDAPDFEDKYGPMRRSETSMLDRLRATKAAEKGKGRAVQDEEESQETLWSDEEAGDDSGFLEASRLSNAEEW</sequence>
<feature type="compositionally biased region" description="Polar residues" evidence="1">
    <location>
        <begin position="566"/>
        <end position="580"/>
    </location>
</feature>
<proteinExistence type="predicted"/>
<dbReference type="Gene3D" id="3.80.10.10">
    <property type="entry name" value="Ribonuclease Inhibitor"/>
    <property type="match status" value="1"/>
</dbReference>
<feature type="region of interest" description="Disordered" evidence="1">
    <location>
        <begin position="836"/>
        <end position="864"/>
    </location>
</feature>
<dbReference type="InterPro" id="IPR032675">
    <property type="entry name" value="LRR_dom_sf"/>
</dbReference>
<feature type="compositionally biased region" description="Polar residues" evidence="1">
    <location>
        <begin position="1170"/>
        <end position="1180"/>
    </location>
</feature>
<feature type="non-terminal residue" evidence="2">
    <location>
        <position position="1266"/>
    </location>
</feature>
<feature type="compositionally biased region" description="Acidic residues" evidence="1">
    <location>
        <begin position="840"/>
        <end position="864"/>
    </location>
</feature>